<organism evidence="2 3">
    <name type="scientific">Cercophora newfieldiana</name>
    <dbReference type="NCBI Taxonomy" id="92897"/>
    <lineage>
        <taxon>Eukaryota</taxon>
        <taxon>Fungi</taxon>
        <taxon>Dikarya</taxon>
        <taxon>Ascomycota</taxon>
        <taxon>Pezizomycotina</taxon>
        <taxon>Sordariomycetes</taxon>
        <taxon>Sordariomycetidae</taxon>
        <taxon>Sordariales</taxon>
        <taxon>Lasiosphaeriaceae</taxon>
        <taxon>Cercophora</taxon>
    </lineage>
</organism>
<accession>A0AA40CLZ3</accession>
<sequence>MDLGRRYLRAGEAGKPDDCQNLMRVAPEGRQDCETARLRRPGTGTRTRGRGSELTQGLQLVFQSAAEHHPSSCTWLAWVSRFKEGAVLRQANPSRGFAWLRSWWVHPTTTTTTTATTTTLRHCDATTATTATFHRHCGQRCLITHKYSTNEFDPGGGKPRQRCNNGQLPYQTRPEGGAPRLGASFPDIDSTSRSLTMTSIHIALRS</sequence>
<feature type="region of interest" description="Disordered" evidence="1">
    <location>
        <begin position="150"/>
        <end position="190"/>
    </location>
</feature>
<protein>
    <submittedName>
        <fullName evidence="2">Uncharacterized protein</fullName>
    </submittedName>
</protein>
<evidence type="ECO:0000313" key="2">
    <source>
        <dbReference type="EMBL" id="KAK0643327.1"/>
    </source>
</evidence>
<evidence type="ECO:0000256" key="1">
    <source>
        <dbReference type="SAM" id="MobiDB-lite"/>
    </source>
</evidence>
<keyword evidence="3" id="KW-1185">Reference proteome</keyword>
<name>A0AA40CLZ3_9PEZI</name>
<dbReference type="EMBL" id="JAULSV010000005">
    <property type="protein sequence ID" value="KAK0643327.1"/>
    <property type="molecule type" value="Genomic_DNA"/>
</dbReference>
<comment type="caution">
    <text evidence="2">The sequence shown here is derived from an EMBL/GenBank/DDBJ whole genome shotgun (WGS) entry which is preliminary data.</text>
</comment>
<reference evidence="2" key="1">
    <citation type="submission" date="2023-06" db="EMBL/GenBank/DDBJ databases">
        <title>Genome-scale phylogeny and comparative genomics of the fungal order Sordariales.</title>
        <authorList>
            <consortium name="Lawrence Berkeley National Laboratory"/>
            <person name="Hensen N."/>
            <person name="Bonometti L."/>
            <person name="Westerberg I."/>
            <person name="Brannstrom I.O."/>
            <person name="Guillou S."/>
            <person name="Cros-Aarteil S."/>
            <person name="Calhoun S."/>
            <person name="Haridas S."/>
            <person name="Kuo A."/>
            <person name="Mondo S."/>
            <person name="Pangilinan J."/>
            <person name="Riley R."/>
            <person name="Labutti K."/>
            <person name="Andreopoulos B."/>
            <person name="Lipzen A."/>
            <person name="Chen C."/>
            <person name="Yanf M."/>
            <person name="Daum C."/>
            <person name="Ng V."/>
            <person name="Clum A."/>
            <person name="Steindorff A."/>
            <person name="Ohm R."/>
            <person name="Martin F."/>
            <person name="Silar P."/>
            <person name="Natvig D."/>
            <person name="Lalanne C."/>
            <person name="Gautier V."/>
            <person name="Ament-Velasquez S.L."/>
            <person name="Kruys A."/>
            <person name="Hutchinson M.I."/>
            <person name="Powell A.J."/>
            <person name="Barry K."/>
            <person name="Miller A.N."/>
            <person name="Grigoriev I.V."/>
            <person name="Debuchy R."/>
            <person name="Gladieux P."/>
            <person name="Thoren M.H."/>
            <person name="Johannesson H."/>
        </authorList>
    </citation>
    <scope>NUCLEOTIDE SEQUENCE</scope>
    <source>
        <strain evidence="2">SMH2532-1</strain>
    </source>
</reference>
<gene>
    <name evidence="2" type="ORF">B0T16DRAFT_179925</name>
</gene>
<proteinExistence type="predicted"/>
<dbReference type="Proteomes" id="UP001174936">
    <property type="component" value="Unassembled WGS sequence"/>
</dbReference>
<evidence type="ECO:0000313" key="3">
    <source>
        <dbReference type="Proteomes" id="UP001174936"/>
    </source>
</evidence>
<dbReference type="AlphaFoldDB" id="A0AA40CLZ3"/>